<gene>
    <name evidence="1" type="ORF">HMPREF1059_03720</name>
</gene>
<evidence type="ECO:0008006" key="3">
    <source>
        <dbReference type="Google" id="ProtNLM"/>
    </source>
</evidence>
<dbReference type="Proteomes" id="UP000006262">
    <property type="component" value="Unassembled WGS sequence"/>
</dbReference>
<name>A0AAD2YGR3_PARDI</name>
<dbReference type="AlphaFoldDB" id="A0AAD2YGR3"/>
<organism evidence="1 2">
    <name type="scientific">Parabacteroides distasonis CL09T03C24</name>
    <dbReference type="NCBI Taxonomy" id="999417"/>
    <lineage>
        <taxon>Bacteria</taxon>
        <taxon>Pseudomonadati</taxon>
        <taxon>Bacteroidota</taxon>
        <taxon>Bacteroidia</taxon>
        <taxon>Bacteroidales</taxon>
        <taxon>Tannerellaceae</taxon>
        <taxon>Parabacteroides</taxon>
    </lineage>
</organism>
<accession>A0AAD2YGR3</accession>
<reference evidence="1 2" key="1">
    <citation type="submission" date="2012-02" db="EMBL/GenBank/DDBJ databases">
        <title>The Genome Sequence of Parabacteroides distasonis CL09T03C24.</title>
        <authorList>
            <consortium name="The Broad Institute Genome Sequencing Platform"/>
            <person name="Earl A."/>
            <person name="Ward D."/>
            <person name="Feldgarden M."/>
            <person name="Gevers D."/>
            <person name="Zitomersky N.L."/>
            <person name="Coyne M.J."/>
            <person name="Comstock L.E."/>
            <person name="Young S.K."/>
            <person name="Zeng Q."/>
            <person name="Gargeya S."/>
            <person name="Fitzgerald M."/>
            <person name="Haas B."/>
            <person name="Abouelleil A."/>
            <person name="Alvarado L."/>
            <person name="Arachchi H.M."/>
            <person name="Berlin A."/>
            <person name="Chapman S.B."/>
            <person name="Gearin G."/>
            <person name="Goldberg J."/>
            <person name="Griggs A."/>
            <person name="Gujja S."/>
            <person name="Hansen M."/>
            <person name="Heiman D."/>
            <person name="Howarth C."/>
            <person name="Larimer J."/>
            <person name="Lui A."/>
            <person name="MacDonald P.J.P."/>
            <person name="McCowen C."/>
            <person name="Montmayeur A."/>
            <person name="Murphy C."/>
            <person name="Neiman D."/>
            <person name="Pearson M."/>
            <person name="Priest M."/>
            <person name="Roberts A."/>
            <person name="Saif S."/>
            <person name="Shea T."/>
            <person name="Sisk P."/>
            <person name="Stolte C."/>
            <person name="Sykes S."/>
            <person name="Wortman J."/>
            <person name="Nusbaum C."/>
            <person name="Birren B."/>
        </authorList>
    </citation>
    <scope>NUCLEOTIDE SEQUENCE [LARGE SCALE GENOMIC DNA]</scope>
    <source>
        <strain evidence="1 2">CL09T03C24</strain>
    </source>
</reference>
<evidence type="ECO:0000313" key="2">
    <source>
        <dbReference type="Proteomes" id="UP000006262"/>
    </source>
</evidence>
<sequence length="97" mass="11252">MPTTWNNLLNLFFPNLCKICKRPLVEGEEQICLKCLCDLPHTGYHQLVNNPVEQLFIGKNRIEYATAYLRYEKGGKVQSLIHSLKYHDNKELGYLLG</sequence>
<comment type="caution">
    <text evidence="1">The sequence shown here is derived from an EMBL/GenBank/DDBJ whole genome shotgun (WGS) entry which is preliminary data.</text>
</comment>
<protein>
    <recommendedName>
        <fullName evidence="3">ComF family protein</fullName>
    </recommendedName>
</protein>
<proteinExistence type="predicted"/>
<dbReference type="EMBL" id="AGZN01000040">
    <property type="protein sequence ID" value="EKN21546.1"/>
    <property type="molecule type" value="Genomic_DNA"/>
</dbReference>
<evidence type="ECO:0000313" key="1">
    <source>
        <dbReference type="EMBL" id="EKN21546.1"/>
    </source>
</evidence>